<keyword evidence="1" id="KW-0808">Transferase</keyword>
<dbReference type="EMBL" id="JAAIKD010000005">
    <property type="protein sequence ID" value="NEV94544.1"/>
    <property type="molecule type" value="Genomic_DNA"/>
</dbReference>
<reference evidence="1 2" key="1">
    <citation type="submission" date="2020-02" db="EMBL/GenBank/DDBJ databases">
        <title>Flavobacteriaceae Psychroflexus bacterium YR1-1, complete genome.</title>
        <authorList>
            <person name="Li Y."/>
            <person name="Wu S."/>
        </authorList>
    </citation>
    <scope>NUCLEOTIDE SEQUENCE [LARGE SCALE GENOMIC DNA]</scope>
    <source>
        <strain evidence="1 2">YR1-1</strain>
    </source>
</reference>
<dbReference type="Pfam" id="PF09837">
    <property type="entry name" value="DUF2064"/>
    <property type="match status" value="1"/>
</dbReference>
<proteinExistence type="predicted"/>
<dbReference type="InterPro" id="IPR018641">
    <property type="entry name" value="Trfase_1_rSAM/seldom-assoc"/>
</dbReference>
<gene>
    <name evidence="1" type="ORF">G3567_10360</name>
</gene>
<comment type="caution">
    <text evidence="1">The sequence shown here is derived from an EMBL/GenBank/DDBJ whole genome shotgun (WGS) entry which is preliminary data.</text>
</comment>
<sequence length="210" mass="23734">MENLVIVFAKNPELGKCKTRLAKSIGDENALEVYKTLIRHTAKTIGNTSVSRAVFYSEELQNRDLWDDALFQKQVQSKGHLGEKMQAAFAWGFAQGYAKICIVGSDLPMLETSDIVKAFQHLEHKDLVFGPANDGGYYLMGMSGFHKNAFLKKAWSTETVLQKTLEDLEGLSLAFLETKTDIDTLEDLAKHPEYHRYIPAHMLRHLSKDL</sequence>
<protein>
    <submittedName>
        <fullName evidence="1">Glycosyltransferase</fullName>
    </submittedName>
</protein>
<evidence type="ECO:0000313" key="2">
    <source>
        <dbReference type="Proteomes" id="UP000478505"/>
    </source>
</evidence>
<dbReference type="NCBIfam" id="TIGR04282">
    <property type="entry name" value="glyco_like_cofC"/>
    <property type="match status" value="1"/>
</dbReference>
<dbReference type="GO" id="GO:0016740">
    <property type="term" value="F:transferase activity"/>
    <property type="evidence" value="ECO:0007669"/>
    <property type="project" value="UniProtKB-KW"/>
</dbReference>
<dbReference type="RefSeq" id="WP_164005259.1">
    <property type="nucleotide sequence ID" value="NZ_JAAIKD010000005.1"/>
</dbReference>
<dbReference type="SUPFAM" id="SSF53448">
    <property type="entry name" value="Nucleotide-diphospho-sugar transferases"/>
    <property type="match status" value="1"/>
</dbReference>
<dbReference type="AlphaFoldDB" id="A0A6B3RAL8"/>
<name>A0A6B3RAL8_9FLAO</name>
<evidence type="ECO:0000313" key="1">
    <source>
        <dbReference type="EMBL" id="NEV94544.1"/>
    </source>
</evidence>
<dbReference type="Gene3D" id="3.90.550.10">
    <property type="entry name" value="Spore Coat Polysaccharide Biosynthesis Protein SpsA, Chain A"/>
    <property type="match status" value="1"/>
</dbReference>
<dbReference type="InterPro" id="IPR029044">
    <property type="entry name" value="Nucleotide-diphossugar_trans"/>
</dbReference>
<keyword evidence="2" id="KW-1185">Reference proteome</keyword>
<accession>A0A6B3RAL8</accession>
<dbReference type="PANTHER" id="PTHR36529:SF1">
    <property type="entry name" value="GLYCOSYLTRANSFERASE"/>
    <property type="match status" value="1"/>
</dbReference>
<organism evidence="1 2">
    <name type="scientific">Psychroflexus aurantiacus</name>
    <dbReference type="NCBI Taxonomy" id="2709310"/>
    <lineage>
        <taxon>Bacteria</taxon>
        <taxon>Pseudomonadati</taxon>
        <taxon>Bacteroidota</taxon>
        <taxon>Flavobacteriia</taxon>
        <taxon>Flavobacteriales</taxon>
        <taxon>Flavobacteriaceae</taxon>
        <taxon>Psychroflexus</taxon>
    </lineage>
</organism>
<dbReference type="PANTHER" id="PTHR36529">
    <property type="entry name" value="SLL1095 PROTEIN"/>
    <property type="match status" value="1"/>
</dbReference>
<dbReference type="Proteomes" id="UP000478505">
    <property type="component" value="Unassembled WGS sequence"/>
</dbReference>